<evidence type="ECO:0000313" key="11">
    <source>
        <dbReference type="Proteomes" id="UP001064262"/>
    </source>
</evidence>
<keyword evidence="6 8" id="KW-1133">Transmembrane helix</keyword>
<feature type="transmembrane region" description="Helical" evidence="8">
    <location>
        <begin position="129"/>
        <end position="150"/>
    </location>
</feature>
<sequence length="273" mass="30360">MKRRPLFWLQLGFTLFICLFMLVPVLLSCLAGITNNAFIGLKSGLTLRWVEQVWAMYADTVWLSLLIAICCLLLVTLLGVPAAWALLKLPSRWASRIEECLLLPVALPGLATALGMLLIYGHLHWLRGSWLFILIGHVLFTLPFMVRPVLSVMRASHLPQLEEAAASLGAGFWQRFFSVIIPNCRNGILAGAFMVLTLSMGEFNITWMLHTPLTKTLPVGLADSYASMRLEIGSAYTLIFLAMILPLLLALSWISRFSQRPAKATPATPQESH</sequence>
<feature type="transmembrane region" description="Helical" evidence="8">
    <location>
        <begin position="235"/>
        <end position="254"/>
    </location>
</feature>
<evidence type="ECO:0000256" key="8">
    <source>
        <dbReference type="RuleBase" id="RU363032"/>
    </source>
</evidence>
<feature type="transmembrane region" description="Helical" evidence="8">
    <location>
        <begin position="61"/>
        <end position="87"/>
    </location>
</feature>
<comment type="subcellular location">
    <subcellularLocation>
        <location evidence="1">Cell inner membrane</location>
        <topology evidence="1">Multi-pass membrane protein</topology>
    </subcellularLocation>
    <subcellularLocation>
        <location evidence="8">Cell membrane</location>
        <topology evidence="8">Multi-pass membrane protein</topology>
    </subcellularLocation>
</comment>
<accession>A0A9J6PLT3</accession>
<dbReference type="InterPro" id="IPR000515">
    <property type="entry name" value="MetI-like"/>
</dbReference>
<dbReference type="PANTHER" id="PTHR43357:SF4">
    <property type="entry name" value="INNER MEMBRANE ABC TRANSPORTER PERMEASE PROTEIN YDCV"/>
    <property type="match status" value="1"/>
</dbReference>
<gene>
    <name evidence="10" type="ORF">N5923_03840</name>
</gene>
<evidence type="ECO:0000256" key="2">
    <source>
        <dbReference type="ARBA" id="ARBA00022448"/>
    </source>
</evidence>
<evidence type="ECO:0000259" key="9">
    <source>
        <dbReference type="PROSITE" id="PS50928"/>
    </source>
</evidence>
<keyword evidence="5 8" id="KW-0812">Transmembrane</keyword>
<evidence type="ECO:0000256" key="5">
    <source>
        <dbReference type="ARBA" id="ARBA00022692"/>
    </source>
</evidence>
<evidence type="ECO:0000256" key="3">
    <source>
        <dbReference type="ARBA" id="ARBA00022475"/>
    </source>
</evidence>
<evidence type="ECO:0000256" key="4">
    <source>
        <dbReference type="ARBA" id="ARBA00022519"/>
    </source>
</evidence>
<evidence type="ECO:0000256" key="6">
    <source>
        <dbReference type="ARBA" id="ARBA00022989"/>
    </source>
</evidence>
<keyword evidence="3" id="KW-1003">Cell membrane</keyword>
<keyword evidence="4" id="KW-0997">Cell inner membrane</keyword>
<dbReference type="Pfam" id="PF00528">
    <property type="entry name" value="BPD_transp_1"/>
    <property type="match status" value="1"/>
</dbReference>
<proteinExistence type="inferred from homology"/>
<name>A0A9J6PLT3_9GAMM</name>
<dbReference type="PROSITE" id="PS51257">
    <property type="entry name" value="PROKAR_LIPOPROTEIN"/>
    <property type="match status" value="1"/>
</dbReference>
<comment type="similarity">
    <text evidence="8">Belongs to the binding-protein-dependent transport system permease family.</text>
</comment>
<comment type="caution">
    <text evidence="10">The sequence shown here is derived from an EMBL/GenBank/DDBJ whole genome shotgun (WGS) entry which is preliminary data.</text>
</comment>
<dbReference type="GO" id="GO:0005886">
    <property type="term" value="C:plasma membrane"/>
    <property type="evidence" value="ECO:0007669"/>
    <property type="project" value="UniProtKB-SubCell"/>
</dbReference>
<keyword evidence="7 8" id="KW-0472">Membrane</keyword>
<keyword evidence="2 8" id="KW-0813">Transport</keyword>
<dbReference type="Proteomes" id="UP001064262">
    <property type="component" value="Unassembled WGS sequence"/>
</dbReference>
<feature type="transmembrane region" description="Helical" evidence="8">
    <location>
        <begin position="12"/>
        <end position="41"/>
    </location>
</feature>
<organism evidence="10 11">
    <name type="scientific">Winslowiella arboricola</name>
    <dbReference type="NCBI Taxonomy" id="2978220"/>
    <lineage>
        <taxon>Bacteria</taxon>
        <taxon>Pseudomonadati</taxon>
        <taxon>Pseudomonadota</taxon>
        <taxon>Gammaproteobacteria</taxon>
        <taxon>Enterobacterales</taxon>
        <taxon>Erwiniaceae</taxon>
        <taxon>Winslowiella</taxon>
    </lineage>
</organism>
<dbReference type="RefSeq" id="WP_267141214.1">
    <property type="nucleotide sequence ID" value="NZ_JAODIL010000054.1"/>
</dbReference>
<dbReference type="CDD" id="cd06261">
    <property type="entry name" value="TM_PBP2"/>
    <property type="match status" value="1"/>
</dbReference>
<feature type="transmembrane region" description="Helical" evidence="8">
    <location>
        <begin position="188"/>
        <end position="209"/>
    </location>
</feature>
<dbReference type="Gene3D" id="1.10.3720.10">
    <property type="entry name" value="MetI-like"/>
    <property type="match status" value="1"/>
</dbReference>
<dbReference type="SUPFAM" id="SSF161098">
    <property type="entry name" value="MetI-like"/>
    <property type="match status" value="1"/>
</dbReference>
<evidence type="ECO:0000256" key="1">
    <source>
        <dbReference type="ARBA" id="ARBA00004429"/>
    </source>
</evidence>
<keyword evidence="11" id="KW-1185">Reference proteome</keyword>
<feature type="transmembrane region" description="Helical" evidence="8">
    <location>
        <begin position="99"/>
        <end position="123"/>
    </location>
</feature>
<dbReference type="EMBL" id="JAODIM010000036">
    <property type="protein sequence ID" value="MCU5776632.1"/>
    <property type="molecule type" value="Genomic_DNA"/>
</dbReference>
<evidence type="ECO:0000313" key="10">
    <source>
        <dbReference type="EMBL" id="MCU5776632.1"/>
    </source>
</evidence>
<dbReference type="AlphaFoldDB" id="A0A9J6PLT3"/>
<dbReference type="PROSITE" id="PS50928">
    <property type="entry name" value="ABC_TM1"/>
    <property type="match status" value="1"/>
</dbReference>
<dbReference type="InterPro" id="IPR035906">
    <property type="entry name" value="MetI-like_sf"/>
</dbReference>
<reference evidence="10" key="1">
    <citation type="submission" date="2022-09" db="EMBL/GenBank/DDBJ databases">
        <title>Winslowiella arboricola sp. nov., isolated from bleeding cankers on broadleaf hosts.</title>
        <authorList>
            <person name="Brady C."/>
            <person name="Kaur S."/>
            <person name="Crampton B."/>
            <person name="Maddock D."/>
            <person name="Arnold D."/>
            <person name="Denman S."/>
        </authorList>
    </citation>
    <scope>NUCLEOTIDE SEQUENCE</scope>
    <source>
        <strain evidence="10">BAC 15a-03b</strain>
    </source>
</reference>
<dbReference type="GO" id="GO:0055085">
    <property type="term" value="P:transmembrane transport"/>
    <property type="evidence" value="ECO:0007669"/>
    <property type="project" value="InterPro"/>
</dbReference>
<evidence type="ECO:0000256" key="7">
    <source>
        <dbReference type="ARBA" id="ARBA00023136"/>
    </source>
</evidence>
<feature type="domain" description="ABC transmembrane type-1" evidence="9">
    <location>
        <begin position="61"/>
        <end position="251"/>
    </location>
</feature>
<protein>
    <submittedName>
        <fullName evidence="10">ABC transporter permease subunit</fullName>
    </submittedName>
</protein>
<dbReference type="PANTHER" id="PTHR43357">
    <property type="entry name" value="INNER MEMBRANE ABC TRANSPORTER PERMEASE PROTEIN YDCV"/>
    <property type="match status" value="1"/>
</dbReference>